<evidence type="ECO:0000313" key="13">
    <source>
        <dbReference type="EMBL" id="KAL3650578.1"/>
    </source>
</evidence>
<evidence type="ECO:0000256" key="11">
    <source>
        <dbReference type="ARBA" id="ARBA00056169"/>
    </source>
</evidence>
<evidence type="ECO:0000256" key="3">
    <source>
        <dbReference type="ARBA" id="ARBA00004496"/>
    </source>
</evidence>
<evidence type="ECO:0000313" key="14">
    <source>
        <dbReference type="Proteomes" id="UP001632038"/>
    </source>
</evidence>
<evidence type="ECO:0000256" key="4">
    <source>
        <dbReference type="ARBA" id="ARBA00004546"/>
    </source>
</evidence>
<keyword evidence="10" id="KW-0472">Membrane</keyword>
<evidence type="ECO:0000256" key="8">
    <source>
        <dbReference type="ARBA" id="ARBA00022927"/>
    </source>
</evidence>
<dbReference type="AlphaFoldDB" id="A0ABD3E7X2"/>
<dbReference type="GO" id="GO:0010008">
    <property type="term" value="C:endosome membrane"/>
    <property type="evidence" value="ECO:0007669"/>
    <property type="project" value="UniProtKB-SubCell"/>
</dbReference>
<evidence type="ECO:0000256" key="6">
    <source>
        <dbReference type="ARBA" id="ARBA00022448"/>
    </source>
</evidence>
<keyword evidence="14" id="KW-1185">Reference proteome</keyword>
<evidence type="ECO:0000256" key="1">
    <source>
        <dbReference type="ARBA" id="ARBA00004125"/>
    </source>
</evidence>
<evidence type="ECO:0000256" key="2">
    <source>
        <dbReference type="ARBA" id="ARBA00004179"/>
    </source>
</evidence>
<gene>
    <name evidence="13" type="primary">VPS26A</name>
    <name evidence="13" type="ORF">CASFOL_006981</name>
</gene>
<dbReference type="Proteomes" id="UP001632038">
    <property type="component" value="Unassembled WGS sequence"/>
</dbReference>
<comment type="subcellular location">
    <subcellularLocation>
        <location evidence="3">Cytoplasm</location>
    </subcellularLocation>
    <subcellularLocation>
        <location evidence="1">Endosome membrane</location>
        <topology evidence="1">Peripheral membrane protein</topology>
        <orientation evidence="1">Cytoplasmic side</orientation>
    </subcellularLocation>
    <subcellularLocation>
        <location evidence="4">Golgi apparatus</location>
        <location evidence="4">trans-Golgi network membrane</location>
        <topology evidence="4">Peripheral membrane protein</topology>
        <orientation evidence="4">Cytoplasmic side</orientation>
    </subcellularLocation>
    <subcellularLocation>
        <location evidence="2">Prevacuolar compartment membrane</location>
        <topology evidence="2">Peripheral membrane protein</topology>
        <orientation evidence="2">Cytoplasmic side</orientation>
    </subcellularLocation>
</comment>
<sequence length="301" mass="34814">MNFIIGAFKPACNVSVSFSDGKSRKQVALKKENGQTIMVPLFQSHENISGKISVEPVSGKKVEHNGIKVELLGQIEMYFDRSNFYDFTSLVRELDVPGEIYERKTYPFEFSTVEMPHETYNGANVRLRYVLKVTIARGYGSIVEYQDFVVRNFSPLPSINNSIKMEVGIEDCLHIEFEYNKSKYHLKDVIVGKIYFLLVRIKIKNMDLEIRRRESTGSGSNTHVETETLAKFELMDGAPVRGESIPVRLFLSPYELTPTYWNINNKFSVKYFLNLVLVDEEDRRYFKQQEITMYRLGETSS</sequence>
<dbReference type="PANTHER" id="PTHR12233">
    <property type="entry name" value="VACUOLAR PROTEIN SORTING 26 RELATED"/>
    <property type="match status" value="1"/>
</dbReference>
<name>A0ABD3E7X2_9LAMI</name>
<evidence type="ECO:0000256" key="7">
    <source>
        <dbReference type="ARBA" id="ARBA00022490"/>
    </source>
</evidence>
<evidence type="ECO:0000256" key="12">
    <source>
        <dbReference type="ARBA" id="ARBA00064408"/>
    </source>
</evidence>
<proteinExistence type="inferred from homology"/>
<dbReference type="InterPro" id="IPR028934">
    <property type="entry name" value="Vps26-related"/>
</dbReference>
<dbReference type="EMBL" id="JAVIJP010000007">
    <property type="protein sequence ID" value="KAL3650578.1"/>
    <property type="molecule type" value="Genomic_DNA"/>
</dbReference>
<comment type="function">
    <text evidence="11">Plays a role in vesicular protein sorting. Component of the membrane-associated retromer complex which is essential in endosome-to-Golgi retrograde transport. The VPS29-VPS26-VPS35 subcomplex may be involved in recycling of specific cargos from endosome to the plasma membrane.</text>
</comment>
<dbReference type="SUPFAM" id="SSF81296">
    <property type="entry name" value="E set domains"/>
    <property type="match status" value="1"/>
</dbReference>
<dbReference type="GO" id="GO:0005794">
    <property type="term" value="C:Golgi apparatus"/>
    <property type="evidence" value="ECO:0007669"/>
    <property type="project" value="UniProtKB-SubCell"/>
</dbReference>
<reference evidence="14" key="1">
    <citation type="journal article" date="2024" name="IScience">
        <title>Strigolactones Initiate the Formation of Haustorium-like Structures in Castilleja.</title>
        <authorList>
            <person name="Buerger M."/>
            <person name="Peterson D."/>
            <person name="Chory J."/>
        </authorList>
    </citation>
    <scope>NUCLEOTIDE SEQUENCE [LARGE SCALE GENOMIC DNA]</scope>
</reference>
<comment type="caution">
    <text evidence="13">The sequence shown here is derived from an EMBL/GenBank/DDBJ whole genome shotgun (WGS) entry which is preliminary data.</text>
</comment>
<keyword evidence="7" id="KW-0963">Cytoplasm</keyword>
<keyword evidence="6" id="KW-0813">Transport</keyword>
<dbReference type="FunFam" id="2.60.40.640:FF:000012">
    <property type="entry name" value="vacuolar protein sorting-associated protein 26A"/>
    <property type="match status" value="1"/>
</dbReference>
<evidence type="ECO:0000256" key="9">
    <source>
        <dbReference type="ARBA" id="ARBA00023034"/>
    </source>
</evidence>
<evidence type="ECO:0000256" key="5">
    <source>
        <dbReference type="ARBA" id="ARBA00009100"/>
    </source>
</evidence>
<keyword evidence="9" id="KW-0333">Golgi apparatus</keyword>
<organism evidence="13 14">
    <name type="scientific">Castilleja foliolosa</name>
    <dbReference type="NCBI Taxonomy" id="1961234"/>
    <lineage>
        <taxon>Eukaryota</taxon>
        <taxon>Viridiplantae</taxon>
        <taxon>Streptophyta</taxon>
        <taxon>Embryophyta</taxon>
        <taxon>Tracheophyta</taxon>
        <taxon>Spermatophyta</taxon>
        <taxon>Magnoliopsida</taxon>
        <taxon>eudicotyledons</taxon>
        <taxon>Gunneridae</taxon>
        <taxon>Pentapetalae</taxon>
        <taxon>asterids</taxon>
        <taxon>lamiids</taxon>
        <taxon>Lamiales</taxon>
        <taxon>Orobanchaceae</taxon>
        <taxon>Pedicularideae</taxon>
        <taxon>Castillejinae</taxon>
        <taxon>Castilleja</taxon>
    </lineage>
</organism>
<dbReference type="Gene3D" id="2.60.40.640">
    <property type="match status" value="2"/>
</dbReference>
<keyword evidence="8" id="KW-0653">Protein transport</keyword>
<comment type="similarity">
    <text evidence="5">Belongs to the VPS26 family.</text>
</comment>
<dbReference type="GO" id="GO:0015031">
    <property type="term" value="P:protein transport"/>
    <property type="evidence" value="ECO:0007669"/>
    <property type="project" value="UniProtKB-KW"/>
</dbReference>
<protein>
    <submittedName>
        <fullName evidence="13">Vacuolar protein sorting-associated protein 26A</fullName>
    </submittedName>
</protein>
<evidence type="ECO:0000256" key="10">
    <source>
        <dbReference type="ARBA" id="ARBA00023136"/>
    </source>
</evidence>
<dbReference type="InterPro" id="IPR014756">
    <property type="entry name" value="Ig_E-set"/>
</dbReference>
<dbReference type="InterPro" id="IPR014752">
    <property type="entry name" value="Arrestin-like_C"/>
</dbReference>
<accession>A0ABD3E7X2</accession>
<comment type="subunit">
    <text evidence="12">Component of the retromer complex which consists of VPS29 (MAG1), VPS26 (VPS26A or VPS26B), VPS35 (VPS35A or VPS35B or VPS35C), VPS5/17 (SNX1 or SNX2A or SNX2B). Component of a retromer subcomplex consisting of VPS29 (MAG1), VPS26 (VPS26A or VPS26B), VPS35 (VPS35A or VPS35B or VPS35C).</text>
</comment>
<dbReference type="Pfam" id="PF03643">
    <property type="entry name" value="Vps26"/>
    <property type="match status" value="1"/>
</dbReference>
<dbReference type="FunFam" id="2.60.40.640:FF:000006">
    <property type="entry name" value="Vacuolar protein sorting-associated protein 26"/>
    <property type="match status" value="1"/>
</dbReference>